<sequence>MFYALCISIVSCNIPLSRHGAYGYESAKAQYAPFDRLQDPDPTTRAHLARVITGTCGAGQNAYVTINNKAERSAPLSVKALAKYLCFPA</sequence>
<accession>A0ABV4UDA1</accession>
<name>A0ABV4UDA1_9RHOO</name>
<evidence type="ECO:0008006" key="3">
    <source>
        <dbReference type="Google" id="ProtNLM"/>
    </source>
</evidence>
<gene>
    <name evidence="1" type="ORF">ABCS64_04155</name>
</gene>
<keyword evidence="2" id="KW-1185">Reference proteome</keyword>
<evidence type="ECO:0000313" key="2">
    <source>
        <dbReference type="Proteomes" id="UP001574673"/>
    </source>
</evidence>
<evidence type="ECO:0000313" key="1">
    <source>
        <dbReference type="EMBL" id="MFA9949527.1"/>
    </source>
</evidence>
<proteinExistence type="predicted"/>
<dbReference type="RefSeq" id="WP_418890646.1">
    <property type="nucleotide sequence ID" value="NZ_JBEUWX010000002.1"/>
</dbReference>
<dbReference type="EMBL" id="JBEUWX010000002">
    <property type="protein sequence ID" value="MFA9949527.1"/>
    <property type="molecule type" value="Genomic_DNA"/>
</dbReference>
<dbReference type="InterPro" id="IPR036520">
    <property type="entry name" value="UPF0759_sf"/>
</dbReference>
<protein>
    <recommendedName>
        <fullName evidence="3">DUF732 domain-containing protein</fullName>
    </recommendedName>
</protein>
<dbReference type="Proteomes" id="UP001574673">
    <property type="component" value="Unassembled WGS sequence"/>
</dbReference>
<comment type="caution">
    <text evidence="1">The sequence shown here is derived from an EMBL/GenBank/DDBJ whole genome shotgun (WGS) entry which is preliminary data.</text>
</comment>
<dbReference type="SUPFAM" id="SSF117396">
    <property type="entry name" value="TM1631-like"/>
    <property type="match status" value="1"/>
</dbReference>
<dbReference type="Gene3D" id="3.20.20.410">
    <property type="entry name" value="Protein of unknown function UPF0759"/>
    <property type="match status" value="1"/>
</dbReference>
<reference evidence="2" key="1">
    <citation type="submission" date="2024-06" db="EMBL/GenBank/DDBJ databases">
        <title>Radixoralia hellwigii gen. nov., sp nov., isolated from a root canal in the human oral cavity.</title>
        <authorList>
            <person name="Bartsch S."/>
            <person name="Wittmer A."/>
            <person name="Schulz A.-K."/>
            <person name="Neumann-Schaal M."/>
            <person name="Wolf J."/>
            <person name="Gronow S."/>
            <person name="Tennert C."/>
            <person name="Haecker G."/>
            <person name="Cieplik F."/>
            <person name="Al-Ahmad A."/>
        </authorList>
    </citation>
    <scope>NUCLEOTIDE SEQUENCE [LARGE SCALE GENOMIC DNA]</scope>
    <source>
        <strain evidence="2">Wk13</strain>
    </source>
</reference>
<organism evidence="1 2">
    <name type="scientific">Dentiradicibacter hellwigii</name>
    <dbReference type="NCBI Taxonomy" id="3149053"/>
    <lineage>
        <taxon>Bacteria</taxon>
        <taxon>Pseudomonadati</taxon>
        <taxon>Pseudomonadota</taxon>
        <taxon>Betaproteobacteria</taxon>
        <taxon>Rhodocyclales</taxon>
        <taxon>Rhodocyclaceae</taxon>
        <taxon>Dentiradicibacter</taxon>
    </lineage>
</organism>